<name>A0A133RSD4_STRMT</name>
<sequence length="381" mass="45139">MMNTTDEKIKVKNISVKYYALAPDKNSSMKEFLEFDKLKKKLARPVKKTGAKVIINESDEAFAKQFLFQTNYYDFSIYRKCLPKREDTTFSFQDCIELYEFNSFLRENLMKFTGKIELLIKSSIIHILCSNYEGNLQKGECYLDKSIYKNENDYQEFIERIGMRLFELKAKSLPISHHVSNKDCKFPFWVVVPELTFGETTKIIEQLNDKFYSLWVEELFLSNDYYKNDANMQDHIISASKSWISATWFIRNVCAHYGRLYARNFNVGVPRFYTPVLRKIKMYGKKKGDNKDLFAYMLAIKQILICHNSSIHDEWDTFINEIERKFMTSSIIEKTRIGFPECWKDCLIIKNVNLSQIDESKIHNGVLNKLLLFLKKFYIKF</sequence>
<gene>
    <name evidence="1" type="ORF">HMPREF3228_01920</name>
</gene>
<dbReference type="EMBL" id="LRQR01000109">
    <property type="protein sequence ID" value="KXA58035.1"/>
    <property type="molecule type" value="Genomic_DNA"/>
</dbReference>
<dbReference type="InterPro" id="IPR011664">
    <property type="entry name" value="Abi_system_AbiD/AbiF-like"/>
</dbReference>
<evidence type="ECO:0000313" key="2">
    <source>
        <dbReference type="Proteomes" id="UP000070065"/>
    </source>
</evidence>
<accession>A0A133RSD4</accession>
<dbReference type="AlphaFoldDB" id="A0A133RSD4"/>
<dbReference type="InterPro" id="IPR017034">
    <property type="entry name" value="Abi_system_AbiD/AbiF"/>
</dbReference>
<proteinExistence type="predicted"/>
<dbReference type="PIRSF" id="PIRSF034934">
    <property type="entry name" value="AbiF_AbiD"/>
    <property type="match status" value="1"/>
</dbReference>
<dbReference type="Pfam" id="PF07751">
    <property type="entry name" value="Abi_2"/>
    <property type="match status" value="1"/>
</dbReference>
<dbReference type="Proteomes" id="UP000070065">
    <property type="component" value="Unassembled WGS sequence"/>
</dbReference>
<evidence type="ECO:0000313" key="1">
    <source>
        <dbReference type="EMBL" id="KXA58035.1"/>
    </source>
</evidence>
<dbReference type="PATRIC" id="fig|28037.231.peg.1897"/>
<comment type="caution">
    <text evidence="1">The sequence shown here is derived from an EMBL/GenBank/DDBJ whole genome shotgun (WGS) entry which is preliminary data.</text>
</comment>
<organism evidence="1 2">
    <name type="scientific">Streptococcus mitis</name>
    <dbReference type="NCBI Taxonomy" id="28037"/>
    <lineage>
        <taxon>Bacteria</taxon>
        <taxon>Bacillati</taxon>
        <taxon>Bacillota</taxon>
        <taxon>Bacilli</taxon>
        <taxon>Lactobacillales</taxon>
        <taxon>Streptococcaceae</taxon>
        <taxon>Streptococcus</taxon>
        <taxon>Streptococcus mitis group</taxon>
    </lineage>
</organism>
<reference evidence="1 2" key="1">
    <citation type="submission" date="2016-01" db="EMBL/GenBank/DDBJ databases">
        <authorList>
            <person name="Oliw E.H."/>
        </authorList>
    </citation>
    <scope>NUCLEOTIDE SEQUENCE [LARGE SCALE GENOMIC DNA]</scope>
    <source>
        <strain evidence="1 2">CMW7705B</strain>
    </source>
</reference>
<protein>
    <submittedName>
        <fullName evidence="1">Abi-like protein</fullName>
    </submittedName>
</protein>